<gene>
    <name evidence="1" type="ORF">HDA32_004726</name>
</gene>
<evidence type="ECO:0000313" key="2">
    <source>
        <dbReference type="Proteomes" id="UP000589036"/>
    </source>
</evidence>
<accession>A0A852TYH6</accession>
<evidence type="ECO:0000313" key="1">
    <source>
        <dbReference type="EMBL" id="NYE49606.1"/>
    </source>
</evidence>
<reference evidence="1 2" key="1">
    <citation type="submission" date="2020-07" db="EMBL/GenBank/DDBJ databases">
        <title>Sequencing the genomes of 1000 actinobacteria strains.</title>
        <authorList>
            <person name="Klenk H.-P."/>
        </authorList>
    </citation>
    <scope>NUCLEOTIDE SEQUENCE [LARGE SCALE GENOMIC DNA]</scope>
    <source>
        <strain evidence="1 2">CXB654</strain>
    </source>
</reference>
<protein>
    <submittedName>
        <fullName evidence="1">Uncharacterized protein</fullName>
    </submittedName>
</protein>
<dbReference type="Proteomes" id="UP000589036">
    <property type="component" value="Unassembled WGS sequence"/>
</dbReference>
<name>A0A852TYH6_9ACTN</name>
<dbReference type="AlphaFoldDB" id="A0A852TYH6"/>
<sequence>MTTTDMVRQAGALALLLVLALTLAVTLLRLLSLPLAVAALALDTAADLAAAPLTAAERHAGGDR</sequence>
<dbReference type="RefSeq" id="WP_179645238.1">
    <property type="nucleotide sequence ID" value="NZ_BAAAYY010000037.1"/>
</dbReference>
<comment type="caution">
    <text evidence="1">The sequence shown here is derived from an EMBL/GenBank/DDBJ whole genome shotgun (WGS) entry which is preliminary data.</text>
</comment>
<organism evidence="1 2">
    <name type="scientific">Spinactinospora alkalitolerans</name>
    <dbReference type="NCBI Taxonomy" id="687207"/>
    <lineage>
        <taxon>Bacteria</taxon>
        <taxon>Bacillati</taxon>
        <taxon>Actinomycetota</taxon>
        <taxon>Actinomycetes</taxon>
        <taxon>Streptosporangiales</taxon>
        <taxon>Nocardiopsidaceae</taxon>
        <taxon>Spinactinospora</taxon>
    </lineage>
</organism>
<proteinExistence type="predicted"/>
<dbReference type="EMBL" id="JACCCC010000001">
    <property type="protein sequence ID" value="NYE49606.1"/>
    <property type="molecule type" value="Genomic_DNA"/>
</dbReference>
<keyword evidence="2" id="KW-1185">Reference proteome</keyword>